<sequence length="152" mass="17732">MKKLFLTFILTTASITLYGQTFILKGLQSANGNKHFTVEEFIKRSKSAQDVANVQKLKNYTVKLEDTDNGLRIASTNTEEGPLEIGMFFEQDSQNDDRFVYKDDDGDIQYVIKLNTTFGYYRGFTLDFYKDEAFWWFDKDMKKAGSFVFERK</sequence>
<name>A0A9E2P0G0_9BACT</name>
<dbReference type="AlphaFoldDB" id="A0A9E2P0G0"/>
<protein>
    <submittedName>
        <fullName evidence="1">Uncharacterized protein</fullName>
    </submittedName>
</protein>
<dbReference type="Proteomes" id="UP000823865">
    <property type="component" value="Unassembled WGS sequence"/>
</dbReference>
<gene>
    <name evidence="1" type="ORF">H9789_01110</name>
</gene>
<reference evidence="1" key="1">
    <citation type="journal article" date="2021" name="PeerJ">
        <title>Extensive microbial diversity within the chicken gut microbiome revealed by metagenomics and culture.</title>
        <authorList>
            <person name="Gilroy R."/>
            <person name="Ravi A."/>
            <person name="Getino M."/>
            <person name="Pursley I."/>
            <person name="Horton D.L."/>
            <person name="Alikhan N.F."/>
            <person name="Baker D."/>
            <person name="Gharbi K."/>
            <person name="Hall N."/>
            <person name="Watson M."/>
            <person name="Adriaenssens E.M."/>
            <person name="Foster-Nyarko E."/>
            <person name="Jarju S."/>
            <person name="Secka A."/>
            <person name="Antonio M."/>
            <person name="Oren A."/>
            <person name="Chaudhuri R.R."/>
            <person name="La Ragione R."/>
            <person name="Hildebrand F."/>
            <person name="Pallen M.J."/>
        </authorList>
    </citation>
    <scope>NUCLEOTIDE SEQUENCE</scope>
    <source>
        <strain evidence="1">G3-2149</strain>
    </source>
</reference>
<dbReference type="EMBL" id="JAHLFU010000019">
    <property type="protein sequence ID" value="MBU3852427.1"/>
    <property type="molecule type" value="Genomic_DNA"/>
</dbReference>
<comment type="caution">
    <text evidence="1">The sequence shown here is derived from an EMBL/GenBank/DDBJ whole genome shotgun (WGS) entry which is preliminary data.</text>
</comment>
<reference evidence="1" key="2">
    <citation type="submission" date="2021-04" db="EMBL/GenBank/DDBJ databases">
        <authorList>
            <person name="Gilroy R."/>
        </authorList>
    </citation>
    <scope>NUCLEOTIDE SEQUENCE</scope>
    <source>
        <strain evidence="1">G3-2149</strain>
    </source>
</reference>
<proteinExistence type="predicted"/>
<evidence type="ECO:0000313" key="1">
    <source>
        <dbReference type="EMBL" id="MBU3852427.1"/>
    </source>
</evidence>
<organism evidence="1 2">
    <name type="scientific">Candidatus Paraprevotella stercoravium</name>
    <dbReference type="NCBI Taxonomy" id="2838725"/>
    <lineage>
        <taxon>Bacteria</taxon>
        <taxon>Pseudomonadati</taxon>
        <taxon>Bacteroidota</taxon>
        <taxon>Bacteroidia</taxon>
        <taxon>Bacteroidales</taxon>
        <taxon>Prevotellaceae</taxon>
        <taxon>Paraprevotella</taxon>
    </lineage>
</organism>
<accession>A0A9E2P0G0</accession>
<evidence type="ECO:0000313" key="2">
    <source>
        <dbReference type="Proteomes" id="UP000823865"/>
    </source>
</evidence>